<gene>
    <name evidence="2" type="ORF">HBH39_05635</name>
</gene>
<keyword evidence="2" id="KW-0808">Transferase</keyword>
<organism evidence="2 3">
    <name type="scientific">Shewanella aestuarii</name>
    <dbReference type="NCBI Taxonomy" id="1028752"/>
    <lineage>
        <taxon>Bacteria</taxon>
        <taxon>Pseudomonadati</taxon>
        <taxon>Pseudomonadota</taxon>
        <taxon>Gammaproteobacteria</taxon>
        <taxon>Alteromonadales</taxon>
        <taxon>Shewanellaceae</taxon>
        <taxon>Shewanella</taxon>
    </lineage>
</organism>
<name>A0A6G9QI15_9GAMM</name>
<evidence type="ECO:0000259" key="1">
    <source>
        <dbReference type="Pfam" id="PF08241"/>
    </source>
</evidence>
<dbReference type="PANTHER" id="PTHR43861:SF1">
    <property type="entry name" value="TRANS-ACONITATE 2-METHYLTRANSFERASE"/>
    <property type="match status" value="1"/>
</dbReference>
<dbReference type="Proteomes" id="UP000502608">
    <property type="component" value="Chromosome"/>
</dbReference>
<protein>
    <submittedName>
        <fullName evidence="2">Class I SAM-dependent methyltransferase</fullName>
    </submittedName>
</protein>
<dbReference type="Pfam" id="PF08241">
    <property type="entry name" value="Methyltransf_11"/>
    <property type="match status" value="1"/>
</dbReference>
<sequence length="259" mass="29150">MDYLSINKLGWDNRTRIHLASKFYDVDGFKNGKTSLNPIELQQLGNVNGKSLLHLQCHFGLDSLSWSRLGAEVVGVDLSSSAIEQANILKESLGLKANFIESDVYQFGVNNTKQFDIVFTSYGVLCWLPDLSAWAKTISNALKVGGEFHLVEFHPFNDLLNGYSYFPTGEPDIEEEGTYTENCDGSKSTMVTWPHSISEVINALVNEGLSIESFFEYPYSPYHCFDGLEFVADHGYQMRYKGQQVPLVYSIKARKTARI</sequence>
<dbReference type="InterPro" id="IPR013216">
    <property type="entry name" value="Methyltransf_11"/>
</dbReference>
<evidence type="ECO:0000313" key="3">
    <source>
        <dbReference type="Proteomes" id="UP000502608"/>
    </source>
</evidence>
<dbReference type="CDD" id="cd02440">
    <property type="entry name" value="AdoMet_MTases"/>
    <property type="match status" value="1"/>
</dbReference>
<proteinExistence type="predicted"/>
<reference evidence="2 3" key="1">
    <citation type="submission" date="2020-03" db="EMBL/GenBank/DDBJ databases">
        <title>Complete genome sequence of Shewanella sp.</title>
        <authorList>
            <person name="Kim Y.-S."/>
            <person name="Kim S.-J."/>
            <person name="Jung H.-K."/>
            <person name="Kim K.-H."/>
        </authorList>
    </citation>
    <scope>NUCLEOTIDE SEQUENCE [LARGE SCALE GENOMIC DNA]</scope>
    <source>
        <strain evidence="2 3">PN3F2</strain>
    </source>
</reference>
<dbReference type="GO" id="GO:0008757">
    <property type="term" value="F:S-adenosylmethionine-dependent methyltransferase activity"/>
    <property type="evidence" value="ECO:0007669"/>
    <property type="project" value="InterPro"/>
</dbReference>
<dbReference type="RefSeq" id="WP_167676406.1">
    <property type="nucleotide sequence ID" value="NZ_CP050313.1"/>
</dbReference>
<dbReference type="PANTHER" id="PTHR43861">
    <property type="entry name" value="TRANS-ACONITATE 2-METHYLTRANSFERASE-RELATED"/>
    <property type="match status" value="1"/>
</dbReference>
<dbReference type="KEGG" id="saes:HBH39_05635"/>
<keyword evidence="3" id="KW-1185">Reference proteome</keyword>
<dbReference type="SUPFAM" id="SSF53335">
    <property type="entry name" value="S-adenosyl-L-methionine-dependent methyltransferases"/>
    <property type="match status" value="1"/>
</dbReference>
<accession>A0A6G9QI15</accession>
<keyword evidence="2" id="KW-0489">Methyltransferase</keyword>
<dbReference type="GO" id="GO:0032259">
    <property type="term" value="P:methylation"/>
    <property type="evidence" value="ECO:0007669"/>
    <property type="project" value="UniProtKB-KW"/>
</dbReference>
<dbReference type="InterPro" id="IPR029063">
    <property type="entry name" value="SAM-dependent_MTases_sf"/>
</dbReference>
<evidence type="ECO:0000313" key="2">
    <source>
        <dbReference type="EMBL" id="QIR14048.1"/>
    </source>
</evidence>
<dbReference type="Gene3D" id="3.40.50.150">
    <property type="entry name" value="Vaccinia Virus protein VP39"/>
    <property type="match status" value="1"/>
</dbReference>
<dbReference type="AlphaFoldDB" id="A0A6G9QI15"/>
<feature type="domain" description="Methyltransferase type 11" evidence="1">
    <location>
        <begin position="54"/>
        <end position="148"/>
    </location>
</feature>
<dbReference type="EMBL" id="CP050313">
    <property type="protein sequence ID" value="QIR14048.1"/>
    <property type="molecule type" value="Genomic_DNA"/>
</dbReference>